<feature type="compositionally biased region" description="Polar residues" evidence="6">
    <location>
        <begin position="36"/>
        <end position="64"/>
    </location>
</feature>
<evidence type="ECO:0000256" key="1">
    <source>
        <dbReference type="ARBA" id="ARBA00004123"/>
    </source>
</evidence>
<dbReference type="AlphaFoldDB" id="A0A022WFU8"/>
<dbReference type="PANTHER" id="PTHR14052">
    <property type="entry name" value="ORIGIN RECOGNITION COMPLEX SUBUNIT 2"/>
    <property type="match status" value="1"/>
</dbReference>
<feature type="domain" description="Origin recognition complex subunit 2 winged-helix" evidence="8">
    <location>
        <begin position="526"/>
        <end position="587"/>
    </location>
</feature>
<sequence>MKRKQREISSDEDPLQSELSTTPKRPKQTSRKDNELNGTPTKHSAPDTPSGQLRSRLTQQTPNKNVDFAPDSVSPLKTPTTRALFKTPTKLNSVDNGTPNGTPSRIRNADRSARRKSARVLLDPNEDDLWDGSNKLAREIWDVPSDDNAVPEVDTVAVLETNTHKEPDSKPEDAAKEVPKEPPVTPRKRGRPPKARGPEDQTPKTPKTPRTQRRNERVTTPEGDLPPQEKYFFQTRTGPVQTSNNTMAKSSLLTHEEFFEQLGKYKDPLQEEKDYLLELHERSFPQWHFEMTEGFNVCIYGYGSKRKLVQRYADWLYEHYSQPPEIVVVNGYTPDITIRSILATVATAILGPDDTSKLGVQPNDVLESIRAALLKHPPPQPIRVLINSIDAPPLRRAQQQSHLARLADIPHINMLATADTPNFLVLWDITLRDKFNFVFHDCTTFASYDVELNVVDEVHSLLGRKVRRVGGKQGIGFVLKSLPENTRKLYRLLITEILMMLGDNQDGEEEDETQVEADDPEESDTRNGKVAAIEWRALFHKASEEFISSSEMMFRTQLKEFYDHQMITSKLDPSGAELLGVPLSREEIESILEDLVIDG</sequence>
<dbReference type="PANTHER" id="PTHR14052:SF0">
    <property type="entry name" value="ORIGIN RECOGNITION COMPLEX SUBUNIT 2"/>
    <property type="match status" value="1"/>
</dbReference>
<dbReference type="OrthoDB" id="346673at2759"/>
<dbReference type="GO" id="GO:0005664">
    <property type="term" value="C:nuclear origin of replication recognition complex"/>
    <property type="evidence" value="ECO:0007669"/>
    <property type="project" value="UniProtKB-UniRule"/>
</dbReference>
<proteinExistence type="inferred from homology"/>
<feature type="compositionally biased region" description="Polar residues" evidence="6">
    <location>
        <begin position="89"/>
        <end position="105"/>
    </location>
</feature>
<dbReference type="HOGENOM" id="CLU_018596_2_0_1"/>
<gene>
    <name evidence="9" type="ORF">H103_00643</name>
</gene>
<comment type="subcellular location">
    <subcellularLocation>
        <location evidence="1 5">Nucleus</location>
    </subcellularLocation>
</comment>
<protein>
    <recommendedName>
        <fullName evidence="5">Origin recognition complex subunit 2</fullName>
    </recommendedName>
</protein>
<dbReference type="InterPro" id="IPR007220">
    <property type="entry name" value="ORC2"/>
</dbReference>
<keyword evidence="4 5" id="KW-0539">Nucleus</keyword>
<feature type="region of interest" description="Disordered" evidence="6">
    <location>
        <begin position="160"/>
        <end position="230"/>
    </location>
</feature>
<evidence type="ECO:0000256" key="4">
    <source>
        <dbReference type="ARBA" id="ARBA00023242"/>
    </source>
</evidence>
<dbReference type="Pfam" id="PF24882">
    <property type="entry name" value="WHD_ORC2"/>
    <property type="match status" value="1"/>
</dbReference>
<feature type="region of interest" description="Disordered" evidence="6">
    <location>
        <begin position="505"/>
        <end position="527"/>
    </location>
</feature>
<name>A0A022WFU8_TRIRU</name>
<dbReference type="EMBL" id="KK207703">
    <property type="protein sequence ID" value="EZF57011.1"/>
    <property type="molecule type" value="Genomic_DNA"/>
</dbReference>
<dbReference type="Pfam" id="PF04084">
    <property type="entry name" value="RecA-like_ORC2"/>
    <property type="match status" value="1"/>
</dbReference>
<keyword evidence="3 5" id="KW-0235">DNA replication</keyword>
<evidence type="ECO:0000259" key="8">
    <source>
        <dbReference type="Pfam" id="PF24882"/>
    </source>
</evidence>
<comment type="similarity">
    <text evidence="2 5">Belongs to the ORC2 family.</text>
</comment>
<evidence type="ECO:0000259" key="7">
    <source>
        <dbReference type="Pfam" id="PF04084"/>
    </source>
</evidence>
<feature type="compositionally biased region" description="Basic and acidic residues" evidence="6">
    <location>
        <begin position="162"/>
        <end position="180"/>
    </location>
</feature>
<feature type="region of interest" description="Disordered" evidence="6">
    <location>
        <begin position="1"/>
        <end position="120"/>
    </location>
</feature>
<organism evidence="9">
    <name type="scientific">Trichophyton rubrum CBS 288.86</name>
    <dbReference type="NCBI Taxonomy" id="1215330"/>
    <lineage>
        <taxon>Eukaryota</taxon>
        <taxon>Fungi</taxon>
        <taxon>Dikarya</taxon>
        <taxon>Ascomycota</taxon>
        <taxon>Pezizomycotina</taxon>
        <taxon>Eurotiomycetes</taxon>
        <taxon>Eurotiomycetidae</taxon>
        <taxon>Onygenales</taxon>
        <taxon>Arthrodermataceae</taxon>
        <taxon>Trichophyton</taxon>
    </lineage>
</organism>
<feature type="domain" description="Origin recognition complex subunit 2 RecA-like" evidence="7">
    <location>
        <begin position="272"/>
        <end position="442"/>
    </location>
</feature>
<evidence type="ECO:0000256" key="5">
    <source>
        <dbReference type="RuleBase" id="RU368084"/>
    </source>
</evidence>
<dbReference type="InterPro" id="IPR056773">
    <property type="entry name" value="WHD_ORC2"/>
</dbReference>
<dbReference type="Proteomes" id="UP000023758">
    <property type="component" value="Unassembled WGS sequence"/>
</dbReference>
<evidence type="ECO:0000313" key="9">
    <source>
        <dbReference type="EMBL" id="EZF57011.1"/>
    </source>
</evidence>
<dbReference type="GO" id="GO:0003688">
    <property type="term" value="F:DNA replication origin binding"/>
    <property type="evidence" value="ECO:0007669"/>
    <property type="project" value="UniProtKB-UniRule"/>
</dbReference>
<evidence type="ECO:0000256" key="3">
    <source>
        <dbReference type="ARBA" id="ARBA00022705"/>
    </source>
</evidence>
<comment type="subunit">
    <text evidence="5">Component of the origin recognition complex (ORC).</text>
</comment>
<evidence type="ECO:0000256" key="6">
    <source>
        <dbReference type="SAM" id="MobiDB-lite"/>
    </source>
</evidence>
<feature type="compositionally biased region" description="Acidic residues" evidence="6">
    <location>
        <begin position="505"/>
        <end position="522"/>
    </location>
</feature>
<accession>A0A022WFU8</accession>
<comment type="function">
    <text evidence="5">Component of the origin recognition complex (ORC) that binds origins of replication. DNA-binding is ATP-dependent. ORC is required to assemble the pre-replication complex necessary to initiate DNA replication.</text>
</comment>
<dbReference type="GO" id="GO:0006260">
    <property type="term" value="P:DNA replication"/>
    <property type="evidence" value="ECO:0007669"/>
    <property type="project" value="UniProtKB-UniRule"/>
</dbReference>
<evidence type="ECO:0000256" key="2">
    <source>
        <dbReference type="ARBA" id="ARBA00007421"/>
    </source>
</evidence>
<reference evidence="9" key="1">
    <citation type="submission" date="2014-02" db="EMBL/GenBank/DDBJ databases">
        <title>The Genome Sequence of Trichophyton rubrum (morphotype fischeri) CBS 288.86.</title>
        <authorList>
            <consortium name="The Broad Institute Genomics Platform"/>
            <person name="Cuomo C.A."/>
            <person name="White T.C."/>
            <person name="Graser Y."/>
            <person name="Martinez-Rossi N."/>
            <person name="Heitman J."/>
            <person name="Young S.K."/>
            <person name="Zeng Q."/>
            <person name="Gargeya S."/>
            <person name="Abouelleil A."/>
            <person name="Alvarado L."/>
            <person name="Chapman S.B."/>
            <person name="Gainer-Dewar J."/>
            <person name="Goldberg J."/>
            <person name="Griggs A."/>
            <person name="Gujja S."/>
            <person name="Hansen M."/>
            <person name="Howarth C."/>
            <person name="Imamovic A."/>
            <person name="Larimer J."/>
            <person name="Martinez D."/>
            <person name="Murphy C."/>
            <person name="Pearson M.D."/>
            <person name="Persinoti G."/>
            <person name="Poon T."/>
            <person name="Priest M."/>
            <person name="Roberts A.D."/>
            <person name="Saif S."/>
            <person name="Shea T.D."/>
            <person name="Sykes S.N."/>
            <person name="Wortman J."/>
            <person name="Nusbaum C."/>
            <person name="Birren B."/>
        </authorList>
    </citation>
    <scope>NUCLEOTIDE SEQUENCE [LARGE SCALE GENOMIC DNA]</scope>
    <source>
        <strain evidence="9">CBS 288.86</strain>
    </source>
</reference>
<dbReference type="InterPro" id="IPR056772">
    <property type="entry name" value="RecA-like_ORC2"/>
</dbReference>